<keyword evidence="1" id="KW-1133">Transmembrane helix</keyword>
<protein>
    <recommendedName>
        <fullName evidence="4">F-box domain-containing protein</fullName>
    </recommendedName>
</protein>
<reference evidence="3" key="1">
    <citation type="journal article" date="2014" name="Proc. Natl. Acad. Sci. U.S.A.">
        <title>Extensive sampling of basidiomycete genomes demonstrates inadequacy of the white-rot/brown-rot paradigm for wood decay fungi.</title>
        <authorList>
            <person name="Riley R."/>
            <person name="Salamov A.A."/>
            <person name="Brown D.W."/>
            <person name="Nagy L.G."/>
            <person name="Floudas D."/>
            <person name="Held B.W."/>
            <person name="Levasseur A."/>
            <person name="Lombard V."/>
            <person name="Morin E."/>
            <person name="Otillar R."/>
            <person name="Lindquist E.A."/>
            <person name="Sun H."/>
            <person name="LaButti K.M."/>
            <person name="Schmutz J."/>
            <person name="Jabbour D."/>
            <person name="Luo H."/>
            <person name="Baker S.E."/>
            <person name="Pisabarro A.G."/>
            <person name="Walton J.D."/>
            <person name="Blanchette R.A."/>
            <person name="Henrissat B."/>
            <person name="Martin F."/>
            <person name="Cullen D."/>
            <person name="Hibbett D.S."/>
            <person name="Grigoriev I.V."/>
        </authorList>
    </citation>
    <scope>NUCLEOTIDE SEQUENCE [LARGE SCALE GENOMIC DNA]</scope>
    <source>
        <strain evidence="3">CBS 339.88</strain>
    </source>
</reference>
<proteinExistence type="predicted"/>
<dbReference type="Proteomes" id="UP000027222">
    <property type="component" value="Unassembled WGS sequence"/>
</dbReference>
<evidence type="ECO:0000256" key="1">
    <source>
        <dbReference type="SAM" id="Phobius"/>
    </source>
</evidence>
<organism evidence="2 3">
    <name type="scientific">Galerina marginata (strain CBS 339.88)</name>
    <dbReference type="NCBI Taxonomy" id="685588"/>
    <lineage>
        <taxon>Eukaryota</taxon>
        <taxon>Fungi</taxon>
        <taxon>Dikarya</taxon>
        <taxon>Basidiomycota</taxon>
        <taxon>Agaricomycotina</taxon>
        <taxon>Agaricomycetes</taxon>
        <taxon>Agaricomycetidae</taxon>
        <taxon>Agaricales</taxon>
        <taxon>Agaricineae</taxon>
        <taxon>Strophariaceae</taxon>
        <taxon>Galerina</taxon>
    </lineage>
</organism>
<sequence>MSALLALAPELVSHIGEHLENKDIKCLRLTCKQLGSQFEPTILHTLSFDINQNMIDVPISKIQSLASHPSAGASRATRHVVLRSLSPKHNTSTLRAFTSVDDTLVPVPEPPLPPEVALAEDDMNKYLFNALVSLKTVENLTWKTEESDEEWAHIIVLNAIQTWTSLVKLDFSLAHARITIPFHLFPNLREIVYDEHSRSPDKSLSTQTTLNLITFMAQSPPGQLTSLAVHREWKNTRTTKALSLHDLFKDFPPKSPPLLLRHLGLQNSFVRLDGETIPHLRHLTSLRFFNMSEPCRQPVVRSGRMGFVKLATVTDDILEKQSAVGSSLSTFWTDLSGQGIYLQEITLNNVVPGFMDYLSQYSGLKKLSISTYLFVTAMETDLSAKQFFGAPLTSHSKSLEEFHITSTYEGLWCFGHHNLSIIATCKALKMLDISIVSDDLRGGELAQTDRDPDDIVVSLAFLIVISILFLIAYLRKFY</sequence>
<dbReference type="OrthoDB" id="3541472at2759"/>
<dbReference type="EMBL" id="KL142392">
    <property type="protein sequence ID" value="KDR71515.1"/>
    <property type="molecule type" value="Genomic_DNA"/>
</dbReference>
<evidence type="ECO:0000313" key="2">
    <source>
        <dbReference type="EMBL" id="KDR71515.1"/>
    </source>
</evidence>
<keyword evidence="3" id="KW-1185">Reference proteome</keyword>
<name>A0A067SKQ8_GALM3</name>
<keyword evidence="1" id="KW-0472">Membrane</keyword>
<evidence type="ECO:0000313" key="3">
    <source>
        <dbReference type="Proteomes" id="UP000027222"/>
    </source>
</evidence>
<evidence type="ECO:0008006" key="4">
    <source>
        <dbReference type="Google" id="ProtNLM"/>
    </source>
</evidence>
<accession>A0A067SKQ8</accession>
<gene>
    <name evidence="2" type="ORF">GALMADRAFT_143777</name>
</gene>
<keyword evidence="1" id="KW-0812">Transmembrane</keyword>
<feature type="transmembrane region" description="Helical" evidence="1">
    <location>
        <begin position="455"/>
        <end position="474"/>
    </location>
</feature>
<dbReference type="HOGENOM" id="CLU_024210_0_0_1"/>
<dbReference type="AlphaFoldDB" id="A0A067SKQ8"/>